<accession>A0A3B1DCG6</accession>
<feature type="region of interest" description="Disordered" evidence="1">
    <location>
        <begin position="46"/>
        <end position="65"/>
    </location>
</feature>
<evidence type="ECO:0000313" key="2">
    <source>
        <dbReference type="EMBL" id="VAX34553.1"/>
    </source>
</evidence>
<dbReference type="AlphaFoldDB" id="A0A3B1DCG6"/>
<organism evidence="2">
    <name type="scientific">hydrothermal vent metagenome</name>
    <dbReference type="NCBI Taxonomy" id="652676"/>
    <lineage>
        <taxon>unclassified sequences</taxon>
        <taxon>metagenomes</taxon>
        <taxon>ecological metagenomes</taxon>
    </lineage>
</organism>
<name>A0A3B1DCG6_9ZZZZ</name>
<feature type="compositionally biased region" description="Basic and acidic residues" evidence="1">
    <location>
        <begin position="54"/>
        <end position="65"/>
    </location>
</feature>
<protein>
    <recommendedName>
        <fullName evidence="3">RelB/StbD replicon stabilization protein (Antitoxin to RelE/StbE)</fullName>
    </recommendedName>
</protein>
<gene>
    <name evidence="2" type="ORF">MNBD_NITROSPIRAE03-1233</name>
</gene>
<evidence type="ECO:0000256" key="1">
    <source>
        <dbReference type="SAM" id="MobiDB-lite"/>
    </source>
</evidence>
<dbReference type="EMBL" id="UOGI01000345">
    <property type="protein sequence ID" value="VAX34553.1"/>
    <property type="molecule type" value="Genomic_DNA"/>
</dbReference>
<sequence>MTIRPKILEKDGKKEFVVLTYEDFIKIQEELEDYEDLKVLREAKQEEANASTVDLKEAKKESGLE</sequence>
<reference evidence="2" key="1">
    <citation type="submission" date="2018-06" db="EMBL/GenBank/DDBJ databases">
        <authorList>
            <person name="Zhirakovskaya E."/>
        </authorList>
    </citation>
    <scope>NUCLEOTIDE SEQUENCE</scope>
</reference>
<evidence type="ECO:0008006" key="3">
    <source>
        <dbReference type="Google" id="ProtNLM"/>
    </source>
</evidence>
<proteinExistence type="predicted"/>